<evidence type="ECO:0000313" key="3">
    <source>
        <dbReference type="Proteomes" id="UP000825935"/>
    </source>
</evidence>
<comment type="caution">
    <text evidence="2">The sequence shown here is derived from an EMBL/GenBank/DDBJ whole genome shotgun (WGS) entry which is preliminary data.</text>
</comment>
<evidence type="ECO:0000313" key="2">
    <source>
        <dbReference type="EMBL" id="KAH7302511.1"/>
    </source>
</evidence>
<reference evidence="2 3" key="1">
    <citation type="submission" date="2021-08" db="EMBL/GenBank/DDBJ databases">
        <title>WGS assembly of Ceratopteris richardii.</title>
        <authorList>
            <person name="Marchant D.B."/>
            <person name="Chen G."/>
            <person name="Jenkins J."/>
            <person name="Shu S."/>
            <person name="Leebens-Mack J."/>
            <person name="Grimwood J."/>
            <person name="Schmutz J."/>
            <person name="Soltis P."/>
            <person name="Soltis D."/>
            <person name="Chen Z.-H."/>
        </authorList>
    </citation>
    <scope>NUCLEOTIDE SEQUENCE [LARGE SCALE GENOMIC DNA]</scope>
    <source>
        <strain evidence="2">Whitten #5841</strain>
        <tissue evidence="2">Leaf</tissue>
    </source>
</reference>
<organism evidence="2 3">
    <name type="scientific">Ceratopteris richardii</name>
    <name type="common">Triangle waterfern</name>
    <dbReference type="NCBI Taxonomy" id="49495"/>
    <lineage>
        <taxon>Eukaryota</taxon>
        <taxon>Viridiplantae</taxon>
        <taxon>Streptophyta</taxon>
        <taxon>Embryophyta</taxon>
        <taxon>Tracheophyta</taxon>
        <taxon>Polypodiopsida</taxon>
        <taxon>Polypodiidae</taxon>
        <taxon>Polypodiales</taxon>
        <taxon>Pteridineae</taxon>
        <taxon>Pteridaceae</taxon>
        <taxon>Parkerioideae</taxon>
        <taxon>Ceratopteris</taxon>
    </lineage>
</organism>
<dbReference type="EMBL" id="CM035428">
    <property type="protein sequence ID" value="KAH7302514.1"/>
    <property type="molecule type" value="Genomic_DNA"/>
</dbReference>
<evidence type="ECO:0000256" key="1">
    <source>
        <dbReference type="SAM" id="MobiDB-lite"/>
    </source>
</evidence>
<accession>A0A8T2S352</accession>
<feature type="region of interest" description="Disordered" evidence="1">
    <location>
        <begin position="39"/>
        <end position="61"/>
    </location>
</feature>
<dbReference type="EMBL" id="CM035428">
    <property type="protein sequence ID" value="KAH7302511.1"/>
    <property type="molecule type" value="Genomic_DNA"/>
</dbReference>
<proteinExistence type="predicted"/>
<dbReference type="EMBL" id="CM035428">
    <property type="protein sequence ID" value="KAH7302509.1"/>
    <property type="molecule type" value="Genomic_DNA"/>
</dbReference>
<dbReference type="Proteomes" id="UP000825935">
    <property type="component" value="Chromosome 23"/>
</dbReference>
<gene>
    <name evidence="2" type="ORF">KP509_23G076000</name>
</gene>
<keyword evidence="3" id="KW-1185">Reference proteome</keyword>
<dbReference type="EMBL" id="CM035428">
    <property type="protein sequence ID" value="KAH7302510.1"/>
    <property type="molecule type" value="Genomic_DNA"/>
</dbReference>
<name>A0A8T2S352_CERRI</name>
<dbReference type="AlphaFoldDB" id="A0A8T2S352"/>
<sequence>MSCSRDPTGAHLNLLKSHQMKDKRLSTVAMTFSSGRQANQIAYSKNENDGKSKQGKMRCKK</sequence>
<protein>
    <submittedName>
        <fullName evidence="2">Uncharacterized protein</fullName>
    </submittedName>
</protein>